<comment type="caution">
    <text evidence="2">The sequence shown here is derived from an EMBL/GenBank/DDBJ whole genome shotgun (WGS) entry which is preliminary data.</text>
</comment>
<name>G6AG67_9BACT</name>
<organism evidence="2 3">
    <name type="scientific">Prevotella histicola F0411</name>
    <dbReference type="NCBI Taxonomy" id="857291"/>
    <lineage>
        <taxon>Bacteria</taxon>
        <taxon>Pseudomonadati</taxon>
        <taxon>Bacteroidota</taxon>
        <taxon>Bacteroidia</taxon>
        <taxon>Bacteroidales</taxon>
        <taxon>Prevotellaceae</taxon>
        <taxon>Prevotella</taxon>
    </lineage>
</organism>
<evidence type="ECO:0000313" key="3">
    <source>
        <dbReference type="Proteomes" id="UP000004597"/>
    </source>
</evidence>
<feature type="region of interest" description="Disordered" evidence="1">
    <location>
        <begin position="1"/>
        <end position="48"/>
    </location>
</feature>
<dbReference type="EMBL" id="AFXP01000009">
    <property type="protein sequence ID" value="EHG16258.1"/>
    <property type="molecule type" value="Genomic_DNA"/>
</dbReference>
<gene>
    <name evidence="2" type="ORF">HMPREF9138_01094</name>
</gene>
<dbReference type="PATRIC" id="fig|857291.3.peg.1086"/>
<keyword evidence="3" id="KW-1185">Reference proteome</keyword>
<sequence>MSAAPVSKVHQGNNNIGSSVPPQGKNDNYYSPSAALQQPQPAPVNHNVSGWDKMLSNAGLSGFSEVTDNLGYVIAMLPDMLVEMFTGKTKDFHMENNLLPIAAIFGGMFIKNPLLKMLMVGLGGASFFNSAGHEALGIPKQNLVYRKYSDESLSSRLANPAIKGSSLFVDIDDSPMVINISRQVAFAYQEGYLPLNTLANSVLRKYDEQKQTAEVNYSTNNTMEKDLERQVALR</sequence>
<dbReference type="Proteomes" id="UP000004597">
    <property type="component" value="Unassembled WGS sequence"/>
</dbReference>
<protein>
    <submittedName>
        <fullName evidence="2">Uncharacterized protein</fullName>
    </submittedName>
</protein>
<dbReference type="AlphaFoldDB" id="G6AG67"/>
<evidence type="ECO:0000256" key="1">
    <source>
        <dbReference type="SAM" id="MobiDB-lite"/>
    </source>
</evidence>
<proteinExistence type="predicted"/>
<feature type="compositionally biased region" description="Polar residues" evidence="1">
    <location>
        <begin position="10"/>
        <end position="31"/>
    </location>
</feature>
<reference evidence="2 3" key="1">
    <citation type="submission" date="2011-10" db="EMBL/GenBank/DDBJ databases">
        <title>The Genome Sequence of Prevotella histicola F0411.</title>
        <authorList>
            <consortium name="The Broad Institute Genome Sequencing Platform"/>
            <person name="Earl A."/>
            <person name="Ward D."/>
            <person name="Feldgarden M."/>
            <person name="Gevers D."/>
            <person name="Izard J."/>
            <person name="Ganesan A."/>
            <person name="Blanton J.M."/>
            <person name="Baranova O.V."/>
            <person name="Tanner A.C."/>
            <person name="Mathney J.M.J."/>
            <person name="Dewhirst F.E."/>
            <person name="Young S.K."/>
            <person name="Zeng Q."/>
            <person name="Gargeya S."/>
            <person name="Fitzgerald M."/>
            <person name="Haas B."/>
            <person name="Abouelleil A."/>
            <person name="Alvarado L."/>
            <person name="Arachchi H.M."/>
            <person name="Berlin A."/>
            <person name="Brown A."/>
            <person name="Chapman S.B."/>
            <person name="Chen Z."/>
            <person name="Dunbar C."/>
            <person name="Freedman E."/>
            <person name="Gearin G."/>
            <person name="Gellesch M."/>
            <person name="Goldberg J."/>
            <person name="Griggs A."/>
            <person name="Gujja S."/>
            <person name="Heiman D."/>
            <person name="Howarth C."/>
            <person name="Larson L."/>
            <person name="Lui A."/>
            <person name="MacDonald P.J.P."/>
            <person name="Montmayeur A."/>
            <person name="Murphy C."/>
            <person name="Neiman D."/>
            <person name="Pearson M."/>
            <person name="Priest M."/>
            <person name="Roberts A."/>
            <person name="Saif S."/>
            <person name="Shea T."/>
            <person name="Shenoy N."/>
            <person name="Sisk P."/>
            <person name="Stolte C."/>
            <person name="Sykes S."/>
            <person name="Wortman J."/>
            <person name="Nusbaum C."/>
            <person name="Birren B."/>
        </authorList>
    </citation>
    <scope>NUCLEOTIDE SEQUENCE [LARGE SCALE GENOMIC DNA]</scope>
    <source>
        <strain evidence="2 3">F0411</strain>
    </source>
</reference>
<evidence type="ECO:0000313" key="2">
    <source>
        <dbReference type="EMBL" id="EHG16258.1"/>
    </source>
</evidence>
<accession>G6AG67</accession>
<dbReference type="HOGENOM" id="CLU_1184184_0_0_10"/>